<dbReference type="Pfam" id="PF13186">
    <property type="entry name" value="SPASM"/>
    <property type="match status" value="1"/>
</dbReference>
<dbReference type="Gene3D" id="3.20.20.70">
    <property type="entry name" value="Aldolase class I"/>
    <property type="match status" value="1"/>
</dbReference>
<dbReference type="Pfam" id="PF04055">
    <property type="entry name" value="Radical_SAM"/>
    <property type="match status" value="1"/>
</dbReference>
<dbReference type="GeneID" id="10460852"/>
<sequence>MLIIAWELTAACNLSCRYCRASASHEPDQGELDTDEAKRFVESIAPLKPMLILSGGEPLLRPDLFQIIRLAVSLGIRVSLASNGTLITSGLAEEIADSGVSRVSISLDGADAAMHDHGRGQGSFERSIKGIENLRGRVDFQINFTVTQKNQSELIRIFDLAEKLGAAALHIFFLVPTGRGREEDVITPVRQEEMLRQIEGEMDRRTLEVQVTCAPQYARLKKPGHGRGSGGCLAGRRFVFVSRKGEVYPCGYLPLRVGSVREKNFIEIWENSPELQALREGRLKGKCGRCEFSRSCGGCRARAYALTGDYLQSDPSCRLEA</sequence>
<dbReference type="SFLD" id="SFLDG01067">
    <property type="entry name" value="SPASM/twitch_domain_containing"/>
    <property type="match status" value="2"/>
</dbReference>
<evidence type="ECO:0000256" key="2">
    <source>
        <dbReference type="ARBA" id="ARBA00022485"/>
    </source>
</evidence>
<dbReference type="InterPro" id="IPR023885">
    <property type="entry name" value="4Fe4S-binding_SPASM_dom"/>
</dbReference>
<gene>
    <name evidence="8" type="ORF">GX426_04815</name>
</gene>
<evidence type="ECO:0000256" key="3">
    <source>
        <dbReference type="ARBA" id="ARBA00022691"/>
    </source>
</evidence>
<dbReference type="EMBL" id="JAAYUN010000083">
    <property type="protein sequence ID" value="NLJ22412.1"/>
    <property type="molecule type" value="Genomic_DNA"/>
</dbReference>
<evidence type="ECO:0000256" key="4">
    <source>
        <dbReference type="ARBA" id="ARBA00022723"/>
    </source>
</evidence>
<dbReference type="InterPro" id="IPR058240">
    <property type="entry name" value="rSAM_sf"/>
</dbReference>
<dbReference type="InterPro" id="IPR034391">
    <property type="entry name" value="AdoMet-like_SPASM_containing"/>
</dbReference>
<dbReference type="OMA" id="YGWAWRN"/>
<dbReference type="AlphaFoldDB" id="A0A7K4AHH2"/>
<protein>
    <submittedName>
        <fullName evidence="8">Radical SAM protein</fullName>
    </submittedName>
</protein>
<organism evidence="8 9">
    <name type="scientific">Methanothrix soehngenii</name>
    <name type="common">Methanosaeta concilii</name>
    <dbReference type="NCBI Taxonomy" id="2223"/>
    <lineage>
        <taxon>Archaea</taxon>
        <taxon>Methanobacteriati</taxon>
        <taxon>Methanobacteriota</taxon>
        <taxon>Stenosarchaea group</taxon>
        <taxon>Methanomicrobia</taxon>
        <taxon>Methanotrichales</taxon>
        <taxon>Methanotrichaceae</taxon>
        <taxon>Methanothrix</taxon>
    </lineage>
</organism>
<accession>A0A7K4AHH2</accession>
<dbReference type="GO" id="GO:0032324">
    <property type="term" value="P:molybdopterin cofactor biosynthetic process"/>
    <property type="evidence" value="ECO:0007669"/>
    <property type="project" value="UniProtKB-ARBA"/>
</dbReference>
<keyword evidence="5" id="KW-0408">Iron</keyword>
<dbReference type="PANTHER" id="PTHR11228:SF34">
    <property type="entry name" value="TUNGSTEN-CONTAINING ALDEHYDE FERREDOXIN OXIDOREDUCTASE COFACTOR MODIFYING PROTEIN"/>
    <property type="match status" value="1"/>
</dbReference>
<reference evidence="8 9" key="1">
    <citation type="journal article" date="2020" name="Biotechnol. Biofuels">
        <title>New insights from the biogas microbiome by comprehensive genome-resolved metagenomics of nearly 1600 species originating from multiple anaerobic digesters.</title>
        <authorList>
            <person name="Campanaro S."/>
            <person name="Treu L."/>
            <person name="Rodriguez-R L.M."/>
            <person name="Kovalovszki A."/>
            <person name="Ziels R.M."/>
            <person name="Maus I."/>
            <person name="Zhu X."/>
            <person name="Kougias P.G."/>
            <person name="Basile A."/>
            <person name="Luo G."/>
            <person name="Schluter A."/>
            <person name="Konstantinidis K.T."/>
            <person name="Angelidaki I."/>
        </authorList>
    </citation>
    <scope>NUCLEOTIDE SEQUENCE [LARGE SCALE GENOMIC DNA]</scope>
    <source>
        <strain evidence="8">AS27yjCOA_157</strain>
    </source>
</reference>
<dbReference type="GO" id="GO:0051539">
    <property type="term" value="F:4 iron, 4 sulfur cluster binding"/>
    <property type="evidence" value="ECO:0007669"/>
    <property type="project" value="UniProtKB-KW"/>
</dbReference>
<evidence type="ECO:0000313" key="8">
    <source>
        <dbReference type="EMBL" id="NLJ22412.1"/>
    </source>
</evidence>
<dbReference type="InterPro" id="IPR013785">
    <property type="entry name" value="Aldolase_TIM"/>
</dbReference>
<dbReference type="CDD" id="cd01335">
    <property type="entry name" value="Radical_SAM"/>
    <property type="match status" value="1"/>
</dbReference>
<keyword evidence="3" id="KW-0949">S-adenosyl-L-methionine</keyword>
<dbReference type="PANTHER" id="PTHR11228">
    <property type="entry name" value="RADICAL SAM DOMAIN PROTEIN"/>
    <property type="match status" value="1"/>
</dbReference>
<evidence type="ECO:0000259" key="7">
    <source>
        <dbReference type="PROSITE" id="PS51918"/>
    </source>
</evidence>
<dbReference type="PIRSF" id="PIRSF037420">
    <property type="entry name" value="PQQ_syn_pqqE"/>
    <property type="match status" value="1"/>
</dbReference>
<dbReference type="SFLD" id="SFLDG01386">
    <property type="entry name" value="main_SPASM_domain-containing"/>
    <property type="match status" value="1"/>
</dbReference>
<dbReference type="NCBIfam" id="TIGR04085">
    <property type="entry name" value="rSAM_more_4Fe4S"/>
    <property type="match status" value="1"/>
</dbReference>
<dbReference type="InterPro" id="IPR006638">
    <property type="entry name" value="Elp3/MiaA/NifB-like_rSAM"/>
</dbReference>
<dbReference type="PROSITE" id="PS51918">
    <property type="entry name" value="RADICAL_SAM"/>
    <property type="match status" value="1"/>
</dbReference>
<evidence type="ECO:0000256" key="1">
    <source>
        <dbReference type="ARBA" id="ARBA00001966"/>
    </source>
</evidence>
<keyword evidence="4" id="KW-0479">Metal-binding</keyword>
<dbReference type="SUPFAM" id="SSF102114">
    <property type="entry name" value="Radical SAM enzymes"/>
    <property type="match status" value="1"/>
</dbReference>
<dbReference type="GO" id="GO:0046872">
    <property type="term" value="F:metal ion binding"/>
    <property type="evidence" value="ECO:0007669"/>
    <property type="project" value="UniProtKB-KW"/>
</dbReference>
<dbReference type="InterPro" id="IPR007197">
    <property type="entry name" value="rSAM"/>
</dbReference>
<comment type="cofactor">
    <cofactor evidence="1">
        <name>[4Fe-4S] cluster</name>
        <dbReference type="ChEBI" id="CHEBI:49883"/>
    </cofactor>
</comment>
<evidence type="ECO:0000313" key="9">
    <source>
        <dbReference type="Proteomes" id="UP000544742"/>
    </source>
</evidence>
<dbReference type="SFLD" id="SFLDS00029">
    <property type="entry name" value="Radical_SAM"/>
    <property type="match status" value="2"/>
</dbReference>
<comment type="caution">
    <text evidence="8">The sequence shown here is derived from an EMBL/GenBank/DDBJ whole genome shotgun (WGS) entry which is preliminary data.</text>
</comment>
<dbReference type="InterPro" id="IPR017200">
    <property type="entry name" value="PqqE-like"/>
</dbReference>
<dbReference type="SFLD" id="SFLDG01387">
    <property type="entry name" value="BtrN-like_SPASM_domain_contain"/>
    <property type="match status" value="1"/>
</dbReference>
<keyword evidence="6" id="KW-0411">Iron-sulfur</keyword>
<evidence type="ECO:0000256" key="6">
    <source>
        <dbReference type="ARBA" id="ARBA00023014"/>
    </source>
</evidence>
<name>A0A7K4AHH2_METSH</name>
<feature type="domain" description="Radical SAM core" evidence="7">
    <location>
        <begin position="1"/>
        <end position="205"/>
    </location>
</feature>
<dbReference type="RefSeq" id="WP_013718977.1">
    <property type="nucleotide sequence ID" value="NZ_CAJYDL010000001.1"/>
</dbReference>
<dbReference type="CDD" id="cd21123">
    <property type="entry name" value="SPASM_MftC-like"/>
    <property type="match status" value="1"/>
</dbReference>
<dbReference type="PROSITE" id="PS01305">
    <property type="entry name" value="MOAA_NIFB_PQQE"/>
    <property type="match status" value="1"/>
</dbReference>
<dbReference type="GO" id="GO:0003824">
    <property type="term" value="F:catalytic activity"/>
    <property type="evidence" value="ECO:0007669"/>
    <property type="project" value="InterPro"/>
</dbReference>
<keyword evidence="2" id="KW-0004">4Fe-4S</keyword>
<dbReference type="Proteomes" id="UP000544742">
    <property type="component" value="Unassembled WGS sequence"/>
</dbReference>
<dbReference type="InterPro" id="IPR050377">
    <property type="entry name" value="Radical_SAM_PqqE_MftC-like"/>
</dbReference>
<dbReference type="SMART" id="SM00729">
    <property type="entry name" value="Elp3"/>
    <property type="match status" value="1"/>
</dbReference>
<dbReference type="InterPro" id="IPR000385">
    <property type="entry name" value="MoaA_NifB_PqqE_Fe-S-bd_CS"/>
</dbReference>
<proteinExistence type="predicted"/>
<evidence type="ECO:0000256" key="5">
    <source>
        <dbReference type="ARBA" id="ARBA00023004"/>
    </source>
</evidence>